<reference evidence="2" key="1">
    <citation type="journal article" date="2021" name="Nat. Commun.">
        <title>Genetic determinants of endophytism in the Arabidopsis root mycobiome.</title>
        <authorList>
            <person name="Mesny F."/>
            <person name="Miyauchi S."/>
            <person name="Thiergart T."/>
            <person name="Pickel B."/>
            <person name="Atanasova L."/>
            <person name="Karlsson M."/>
            <person name="Huettel B."/>
            <person name="Barry K.W."/>
            <person name="Haridas S."/>
            <person name="Chen C."/>
            <person name="Bauer D."/>
            <person name="Andreopoulos W."/>
            <person name="Pangilinan J."/>
            <person name="LaButti K."/>
            <person name="Riley R."/>
            <person name="Lipzen A."/>
            <person name="Clum A."/>
            <person name="Drula E."/>
            <person name="Henrissat B."/>
            <person name="Kohler A."/>
            <person name="Grigoriev I.V."/>
            <person name="Martin F.M."/>
            <person name="Hacquard S."/>
        </authorList>
    </citation>
    <scope>NUCLEOTIDE SEQUENCE</scope>
    <source>
        <strain evidence="2">MPI-SDFR-AT-0120</strain>
    </source>
</reference>
<dbReference type="EMBL" id="JAGMVJ010000004">
    <property type="protein sequence ID" value="KAH7091492.1"/>
    <property type="molecule type" value="Genomic_DNA"/>
</dbReference>
<accession>A0A8K0W2Q8</accession>
<feature type="compositionally biased region" description="Acidic residues" evidence="1">
    <location>
        <begin position="244"/>
        <end position="259"/>
    </location>
</feature>
<organism evidence="2 3">
    <name type="scientific">Paraphoma chrysanthemicola</name>
    <dbReference type="NCBI Taxonomy" id="798071"/>
    <lineage>
        <taxon>Eukaryota</taxon>
        <taxon>Fungi</taxon>
        <taxon>Dikarya</taxon>
        <taxon>Ascomycota</taxon>
        <taxon>Pezizomycotina</taxon>
        <taxon>Dothideomycetes</taxon>
        <taxon>Pleosporomycetidae</taxon>
        <taxon>Pleosporales</taxon>
        <taxon>Pleosporineae</taxon>
        <taxon>Phaeosphaeriaceae</taxon>
        <taxon>Paraphoma</taxon>
    </lineage>
</organism>
<name>A0A8K0W2Q8_9PLEO</name>
<protein>
    <submittedName>
        <fullName evidence="2">Uncharacterized protein</fullName>
    </submittedName>
</protein>
<proteinExistence type="predicted"/>
<dbReference type="Proteomes" id="UP000813461">
    <property type="component" value="Unassembled WGS sequence"/>
</dbReference>
<evidence type="ECO:0000256" key="1">
    <source>
        <dbReference type="SAM" id="MobiDB-lite"/>
    </source>
</evidence>
<keyword evidence="3" id="KW-1185">Reference proteome</keyword>
<evidence type="ECO:0000313" key="2">
    <source>
        <dbReference type="EMBL" id="KAH7091492.1"/>
    </source>
</evidence>
<sequence>MATTKLPKIPLEVDGARMTLGYSVDSTPENLKKIWVTMSRISTSKSTGKTHRSACFYDDDTKATLAMVKWDTVPKEIRNKAKGKQITQNTFLKFTLPIWLEKCETDESDDNRIGVDPDLKKRKRPSTFSNVNLPRRKKRQDVLTPDAALKMSKEEGKKLRREFDELGEEVSTEKLVDIRSAFALTHPNKRRPSEKLLLDARRWAVVANAKPSDNVAFILFMTEKKEGEEDGGDGSEVDSSSNGDVDDMENDVMENEGMENDGVGYDGVENSGVGVGGKETDNETEDDSEPEAWKKLSWKERADLLRRFL</sequence>
<feature type="region of interest" description="Disordered" evidence="1">
    <location>
        <begin position="226"/>
        <end position="296"/>
    </location>
</feature>
<dbReference type="AlphaFoldDB" id="A0A8K0W2Q8"/>
<evidence type="ECO:0000313" key="3">
    <source>
        <dbReference type="Proteomes" id="UP000813461"/>
    </source>
</evidence>
<comment type="caution">
    <text evidence="2">The sequence shown here is derived from an EMBL/GenBank/DDBJ whole genome shotgun (WGS) entry which is preliminary data.</text>
</comment>
<gene>
    <name evidence="2" type="ORF">FB567DRAFT_518813</name>
</gene>